<feature type="transmembrane region" description="Helical" evidence="1">
    <location>
        <begin position="107"/>
        <end position="125"/>
    </location>
</feature>
<sequence>MIEKLLMLSLGFLWHILKGELPISVVGATLVLGSLFAVFGEWSHRRPQRLKMEGEQVSDREVRNVIGEVLITVASTFIVAGFVYGAFQIGAKSFPAWGWPILTSIQLAWLSLIVVGCALVGMIILELLRKKDLNPDVFWITFTLVWAMLSACVVEWVYPLPGKMIGIDIAAGIISAAICLFFTYLQQQEFGVETTEDEGGAISVNN</sequence>
<feature type="transmembrane region" description="Helical" evidence="1">
    <location>
        <begin position="65"/>
        <end position="87"/>
    </location>
</feature>
<organism evidence="2 3">
    <name type="scientific">Paenibacillus azoreducens</name>
    <dbReference type="NCBI Taxonomy" id="116718"/>
    <lineage>
        <taxon>Bacteria</taxon>
        <taxon>Bacillati</taxon>
        <taxon>Bacillota</taxon>
        <taxon>Bacilli</taxon>
        <taxon>Bacillales</taxon>
        <taxon>Paenibacillaceae</taxon>
        <taxon>Paenibacillus</taxon>
    </lineage>
</organism>
<evidence type="ECO:0000313" key="3">
    <source>
        <dbReference type="Proteomes" id="UP000682811"/>
    </source>
</evidence>
<keyword evidence="1" id="KW-0812">Transmembrane</keyword>
<dbReference type="Proteomes" id="UP000682811">
    <property type="component" value="Unassembled WGS sequence"/>
</dbReference>
<gene>
    <name evidence="2" type="ORF">J34TS1_58190</name>
</gene>
<reference evidence="2 3" key="1">
    <citation type="submission" date="2021-03" db="EMBL/GenBank/DDBJ databases">
        <title>Antimicrobial resistance genes in bacteria isolated from Japanese honey, and their potential for conferring macrolide and lincosamide resistance in the American foulbrood pathogen Paenibacillus larvae.</title>
        <authorList>
            <person name="Okamoto M."/>
            <person name="Kumagai M."/>
            <person name="Kanamori H."/>
            <person name="Takamatsu D."/>
        </authorList>
    </citation>
    <scope>NUCLEOTIDE SEQUENCE [LARGE SCALE GENOMIC DNA]</scope>
    <source>
        <strain evidence="2 3">J34TS1</strain>
    </source>
</reference>
<comment type="caution">
    <text evidence="2">The sequence shown here is derived from an EMBL/GenBank/DDBJ whole genome shotgun (WGS) entry which is preliminary data.</text>
</comment>
<evidence type="ECO:0000313" key="2">
    <source>
        <dbReference type="EMBL" id="GIO51054.1"/>
    </source>
</evidence>
<keyword evidence="1" id="KW-1133">Transmembrane helix</keyword>
<accession>A0A920CV54</accession>
<feature type="transmembrane region" description="Helical" evidence="1">
    <location>
        <begin position="137"/>
        <end position="158"/>
    </location>
</feature>
<evidence type="ECO:0000256" key="1">
    <source>
        <dbReference type="SAM" id="Phobius"/>
    </source>
</evidence>
<dbReference type="EMBL" id="BORT01000043">
    <property type="protein sequence ID" value="GIO51054.1"/>
    <property type="molecule type" value="Genomic_DNA"/>
</dbReference>
<name>A0A920CV54_9BACL</name>
<keyword evidence="1" id="KW-0472">Membrane</keyword>
<keyword evidence="3" id="KW-1185">Reference proteome</keyword>
<feature type="transmembrane region" description="Helical" evidence="1">
    <location>
        <begin position="23"/>
        <end position="44"/>
    </location>
</feature>
<feature type="transmembrane region" description="Helical" evidence="1">
    <location>
        <begin position="164"/>
        <end position="185"/>
    </location>
</feature>
<dbReference type="AlphaFoldDB" id="A0A920CV54"/>
<protein>
    <submittedName>
        <fullName evidence="2">Uncharacterized protein</fullName>
    </submittedName>
</protein>
<proteinExistence type="predicted"/>
<dbReference type="RefSeq" id="WP_212981129.1">
    <property type="nucleotide sequence ID" value="NZ_AP025343.1"/>
</dbReference>